<dbReference type="Pfam" id="PF04452">
    <property type="entry name" value="Methyltrans_RNA"/>
    <property type="match status" value="1"/>
</dbReference>
<keyword evidence="5 10" id="KW-0489">Methyltransferase</keyword>
<comment type="subcellular location">
    <subcellularLocation>
        <location evidence="1 10">Cytoplasm</location>
    </subcellularLocation>
</comment>
<dbReference type="EMBL" id="DSFP01000027">
    <property type="protein sequence ID" value="HEW45470.1"/>
    <property type="molecule type" value="Genomic_DNA"/>
</dbReference>
<gene>
    <name evidence="13" type="ORF">ENO47_02190</name>
</gene>
<dbReference type="PIRSF" id="PIRSF015601">
    <property type="entry name" value="MTase_slr0722"/>
    <property type="match status" value="1"/>
</dbReference>
<protein>
    <recommendedName>
        <fullName evidence="10">Ribosomal RNA small subunit methyltransferase E</fullName>
        <ecNumber evidence="10">2.1.1.193</ecNumber>
    </recommendedName>
</protein>
<dbReference type="GO" id="GO:0070042">
    <property type="term" value="F:rRNA (uridine-N3-)-methyltransferase activity"/>
    <property type="evidence" value="ECO:0007669"/>
    <property type="project" value="TreeGrafter"/>
</dbReference>
<dbReference type="InterPro" id="IPR015947">
    <property type="entry name" value="PUA-like_sf"/>
</dbReference>
<evidence type="ECO:0000256" key="9">
    <source>
        <dbReference type="ARBA" id="ARBA00047944"/>
    </source>
</evidence>
<accession>A0A7C2ZDN8</accession>
<reference evidence="13" key="1">
    <citation type="journal article" date="2020" name="mSystems">
        <title>Genome- and Community-Level Interaction Insights into Carbon Utilization and Element Cycling Functions of Hydrothermarchaeota in Hydrothermal Sediment.</title>
        <authorList>
            <person name="Zhou Z."/>
            <person name="Liu Y."/>
            <person name="Xu W."/>
            <person name="Pan J."/>
            <person name="Luo Z.H."/>
            <person name="Li M."/>
        </authorList>
    </citation>
    <scope>NUCLEOTIDE SEQUENCE [LARGE SCALE GENOMIC DNA]</scope>
    <source>
        <strain evidence="13">SpSt-132</strain>
    </source>
</reference>
<dbReference type="GO" id="GO:0005737">
    <property type="term" value="C:cytoplasm"/>
    <property type="evidence" value="ECO:0007669"/>
    <property type="project" value="UniProtKB-SubCell"/>
</dbReference>
<dbReference type="Pfam" id="PF20260">
    <property type="entry name" value="PUA_4"/>
    <property type="match status" value="1"/>
</dbReference>
<dbReference type="AlphaFoldDB" id="A0A7C2ZDN8"/>
<dbReference type="GO" id="GO:0070475">
    <property type="term" value="P:rRNA base methylation"/>
    <property type="evidence" value="ECO:0007669"/>
    <property type="project" value="TreeGrafter"/>
</dbReference>
<keyword evidence="6 10" id="KW-0808">Transferase</keyword>
<evidence type="ECO:0000259" key="11">
    <source>
        <dbReference type="Pfam" id="PF04452"/>
    </source>
</evidence>
<feature type="domain" description="Ribosomal RNA small subunit methyltransferase E methyltransferase" evidence="11">
    <location>
        <begin position="70"/>
        <end position="227"/>
    </location>
</feature>
<name>A0A7C2ZDN8_9AQUI</name>
<dbReference type="CDD" id="cd18084">
    <property type="entry name" value="RsmE-like"/>
    <property type="match status" value="1"/>
</dbReference>
<dbReference type="InterPro" id="IPR046886">
    <property type="entry name" value="RsmE_MTase_dom"/>
</dbReference>
<dbReference type="InterPro" id="IPR046887">
    <property type="entry name" value="RsmE_PUA-like"/>
</dbReference>
<evidence type="ECO:0000313" key="13">
    <source>
        <dbReference type="EMBL" id="HEW45470.1"/>
    </source>
</evidence>
<keyword evidence="3 10" id="KW-0963">Cytoplasm</keyword>
<dbReference type="PANTHER" id="PTHR30027:SF3">
    <property type="entry name" value="16S RRNA (URACIL(1498)-N(3))-METHYLTRANSFERASE"/>
    <property type="match status" value="1"/>
</dbReference>
<dbReference type="Gene3D" id="2.40.240.20">
    <property type="entry name" value="Hypothetical PUA domain-like, domain 1"/>
    <property type="match status" value="1"/>
</dbReference>
<evidence type="ECO:0000256" key="8">
    <source>
        <dbReference type="ARBA" id="ARBA00025699"/>
    </source>
</evidence>
<dbReference type="SUPFAM" id="SSF75217">
    <property type="entry name" value="alpha/beta knot"/>
    <property type="match status" value="1"/>
</dbReference>
<comment type="catalytic activity">
    <reaction evidence="9 10">
        <text>uridine(1498) in 16S rRNA + S-adenosyl-L-methionine = N(3)-methyluridine(1498) in 16S rRNA + S-adenosyl-L-homocysteine + H(+)</text>
        <dbReference type="Rhea" id="RHEA:42920"/>
        <dbReference type="Rhea" id="RHEA-COMP:10283"/>
        <dbReference type="Rhea" id="RHEA-COMP:10284"/>
        <dbReference type="ChEBI" id="CHEBI:15378"/>
        <dbReference type="ChEBI" id="CHEBI:57856"/>
        <dbReference type="ChEBI" id="CHEBI:59789"/>
        <dbReference type="ChEBI" id="CHEBI:65315"/>
        <dbReference type="ChEBI" id="CHEBI:74502"/>
        <dbReference type="EC" id="2.1.1.193"/>
    </reaction>
</comment>
<dbReference type="SUPFAM" id="SSF88697">
    <property type="entry name" value="PUA domain-like"/>
    <property type="match status" value="1"/>
</dbReference>
<feature type="domain" description="Ribosomal RNA small subunit methyltransferase E PUA-like" evidence="12">
    <location>
        <begin position="16"/>
        <end position="58"/>
    </location>
</feature>
<evidence type="ECO:0000256" key="2">
    <source>
        <dbReference type="ARBA" id="ARBA00005528"/>
    </source>
</evidence>
<comment type="caution">
    <text evidence="13">The sequence shown here is derived from an EMBL/GenBank/DDBJ whole genome shotgun (WGS) entry which is preliminary data.</text>
</comment>
<comment type="function">
    <text evidence="8 10">Specifically methylates the N3 position of the uracil ring of uridine 1498 (m3U1498) in 16S rRNA. Acts on the fully assembled 30S ribosomal subunit.</text>
</comment>
<evidence type="ECO:0000256" key="3">
    <source>
        <dbReference type="ARBA" id="ARBA00022490"/>
    </source>
</evidence>
<keyword evidence="4 10" id="KW-0698">rRNA processing</keyword>
<comment type="similarity">
    <text evidence="2 10">Belongs to the RNA methyltransferase RsmE family.</text>
</comment>
<dbReference type="Gene3D" id="3.40.1280.10">
    <property type="match status" value="1"/>
</dbReference>
<evidence type="ECO:0000256" key="6">
    <source>
        <dbReference type="ARBA" id="ARBA00022679"/>
    </source>
</evidence>
<evidence type="ECO:0000256" key="4">
    <source>
        <dbReference type="ARBA" id="ARBA00022552"/>
    </source>
</evidence>
<proteinExistence type="inferred from homology"/>
<sequence length="230" mass="26109">MERLVCSQREGDLLKISGSEFRHLKALRLRKGEQLEVYCENKLYLAVISHIGKDYVLCHTIEELDLPLPKPQVVLYQCLPVELGLMEEVIDRVSQAGAFKLVPVICKRGFQGRSKIEEKMERWHRISLASFKQCKRPKPMEIDNPVKLTDLYPKEEVSLVLDNFGGSLSIKEIDLNKESYGIVVGPEGGFSQEEVELLKSRGFLTLLLKPYIYRSEMAGAVATALIMNLV</sequence>
<evidence type="ECO:0000259" key="12">
    <source>
        <dbReference type="Pfam" id="PF20260"/>
    </source>
</evidence>
<evidence type="ECO:0000256" key="1">
    <source>
        <dbReference type="ARBA" id="ARBA00004496"/>
    </source>
</evidence>
<dbReference type="NCBIfam" id="TIGR00046">
    <property type="entry name" value="RsmE family RNA methyltransferase"/>
    <property type="match status" value="1"/>
</dbReference>
<keyword evidence="7 10" id="KW-0949">S-adenosyl-L-methionine</keyword>
<organism evidence="13">
    <name type="scientific">Hydrogenobacter sp</name>
    <dbReference type="NCBI Taxonomy" id="2152829"/>
    <lineage>
        <taxon>Bacteria</taxon>
        <taxon>Pseudomonadati</taxon>
        <taxon>Aquificota</taxon>
        <taxon>Aquificia</taxon>
        <taxon>Aquificales</taxon>
        <taxon>Aquificaceae</taxon>
        <taxon>Hydrogenobacter</taxon>
    </lineage>
</organism>
<dbReference type="PANTHER" id="PTHR30027">
    <property type="entry name" value="RIBOSOMAL RNA SMALL SUBUNIT METHYLTRANSFERASE E"/>
    <property type="match status" value="1"/>
</dbReference>
<evidence type="ECO:0000256" key="10">
    <source>
        <dbReference type="PIRNR" id="PIRNR015601"/>
    </source>
</evidence>
<evidence type="ECO:0000256" key="5">
    <source>
        <dbReference type="ARBA" id="ARBA00022603"/>
    </source>
</evidence>
<dbReference type="InterPro" id="IPR029028">
    <property type="entry name" value="Alpha/beta_knot_MTases"/>
</dbReference>
<dbReference type="InterPro" id="IPR029026">
    <property type="entry name" value="tRNA_m1G_MTases_N"/>
</dbReference>
<evidence type="ECO:0000256" key="7">
    <source>
        <dbReference type="ARBA" id="ARBA00022691"/>
    </source>
</evidence>
<dbReference type="EC" id="2.1.1.193" evidence="10"/>
<dbReference type="InterPro" id="IPR006700">
    <property type="entry name" value="RsmE"/>
</dbReference>